<dbReference type="CDD" id="cd10918">
    <property type="entry name" value="CE4_NodB_like_5s_6s"/>
    <property type="match status" value="1"/>
</dbReference>
<dbReference type="PANTHER" id="PTHR34216">
    <property type="match status" value="1"/>
</dbReference>
<comment type="subcellular location">
    <subcellularLocation>
        <location evidence="1">Secreted</location>
    </subcellularLocation>
</comment>
<dbReference type="PROSITE" id="PS51677">
    <property type="entry name" value="NODB"/>
    <property type="match status" value="1"/>
</dbReference>
<evidence type="ECO:0000313" key="6">
    <source>
        <dbReference type="Proteomes" id="UP000466586"/>
    </source>
</evidence>
<evidence type="ECO:0000313" key="5">
    <source>
        <dbReference type="EMBL" id="MXV52135.1"/>
    </source>
</evidence>
<dbReference type="InterPro" id="IPR051398">
    <property type="entry name" value="Polysacch_Deacetylase"/>
</dbReference>
<proteinExistence type="predicted"/>
<dbReference type="PROSITE" id="PS51257">
    <property type="entry name" value="PROKAR_LIPOPROTEIN"/>
    <property type="match status" value="1"/>
</dbReference>
<dbReference type="EMBL" id="WVHT01000006">
    <property type="protein sequence ID" value="MXV52135.1"/>
    <property type="molecule type" value="Genomic_DNA"/>
</dbReference>
<dbReference type="AlphaFoldDB" id="A0A7K1YC38"/>
<dbReference type="SUPFAM" id="SSF88713">
    <property type="entry name" value="Glycoside hydrolase/deacetylase"/>
    <property type="match status" value="1"/>
</dbReference>
<accession>A0A7K1YC38</accession>
<sequence length="290" mass="32412">MNRFLCASLFVASTALLSCQTASTTTVASSADSAVAEKTDSATSETAKAADPSTVKVASAATILARKQVPVLCYHQIRDWKPTDSKTAKDYIVPIQAFKDQIKMLADSGYHTISTDQLYDYLNTGAALPSKPILLTFDDTDLDQYTIAAPTLKKYGFKAMYFIMTVSLGRPHYMSSEQVKALSDEGNEIGSHTWDHHNFKKYQGKDWETQIDKPTKKLEEITGKKMKYFAYPFGLWNAEGIPELKKRGFLAAFQLAEKRDQNDPLFTIRRIIASGYWAPKTLRNSIVNSF</sequence>
<dbReference type="InterPro" id="IPR011330">
    <property type="entry name" value="Glyco_hydro/deAcase_b/a-brl"/>
</dbReference>
<dbReference type="Proteomes" id="UP000466586">
    <property type="component" value="Unassembled WGS sequence"/>
</dbReference>
<dbReference type="GO" id="GO:0005975">
    <property type="term" value="P:carbohydrate metabolic process"/>
    <property type="evidence" value="ECO:0007669"/>
    <property type="project" value="InterPro"/>
</dbReference>
<evidence type="ECO:0000256" key="2">
    <source>
        <dbReference type="ARBA" id="ARBA00022729"/>
    </source>
</evidence>
<keyword evidence="2 3" id="KW-0732">Signal</keyword>
<dbReference type="InterPro" id="IPR002509">
    <property type="entry name" value="NODB_dom"/>
</dbReference>
<feature type="signal peptide" evidence="3">
    <location>
        <begin position="1"/>
        <end position="24"/>
    </location>
</feature>
<gene>
    <name evidence="5" type="ORF">GS399_14245</name>
</gene>
<dbReference type="RefSeq" id="WP_160845311.1">
    <property type="nucleotide sequence ID" value="NZ_WVHT01000006.1"/>
</dbReference>
<dbReference type="PANTHER" id="PTHR34216:SF3">
    <property type="entry name" value="POLY-BETA-1,6-N-ACETYL-D-GLUCOSAMINE N-DEACETYLASE"/>
    <property type="match status" value="1"/>
</dbReference>
<reference evidence="5 6" key="1">
    <citation type="submission" date="2019-11" db="EMBL/GenBank/DDBJ databases">
        <title>Pedobacter sp. HMF7647 Genome sequencing and assembly.</title>
        <authorList>
            <person name="Kang H."/>
            <person name="Kim H."/>
            <person name="Joh K."/>
        </authorList>
    </citation>
    <scope>NUCLEOTIDE SEQUENCE [LARGE SCALE GENOMIC DNA]</scope>
    <source>
        <strain evidence="5 6">HMF7647</strain>
    </source>
</reference>
<evidence type="ECO:0000256" key="3">
    <source>
        <dbReference type="SAM" id="SignalP"/>
    </source>
</evidence>
<evidence type="ECO:0000256" key="1">
    <source>
        <dbReference type="ARBA" id="ARBA00004613"/>
    </source>
</evidence>
<dbReference type="Pfam" id="PF01522">
    <property type="entry name" value="Polysacc_deac_1"/>
    <property type="match status" value="1"/>
</dbReference>
<name>A0A7K1YC38_9SPHI</name>
<organism evidence="5 6">
    <name type="scientific">Hufsiella arboris</name>
    <dbReference type="NCBI Taxonomy" id="2695275"/>
    <lineage>
        <taxon>Bacteria</taxon>
        <taxon>Pseudomonadati</taxon>
        <taxon>Bacteroidota</taxon>
        <taxon>Sphingobacteriia</taxon>
        <taxon>Sphingobacteriales</taxon>
        <taxon>Sphingobacteriaceae</taxon>
        <taxon>Hufsiella</taxon>
    </lineage>
</organism>
<evidence type="ECO:0000259" key="4">
    <source>
        <dbReference type="PROSITE" id="PS51677"/>
    </source>
</evidence>
<feature type="chain" id="PRO_5029715773" evidence="3">
    <location>
        <begin position="25"/>
        <end position="290"/>
    </location>
</feature>
<dbReference type="GO" id="GO:0016810">
    <property type="term" value="F:hydrolase activity, acting on carbon-nitrogen (but not peptide) bonds"/>
    <property type="evidence" value="ECO:0007669"/>
    <property type="project" value="InterPro"/>
</dbReference>
<dbReference type="Gene3D" id="3.20.20.370">
    <property type="entry name" value="Glycoside hydrolase/deacetylase"/>
    <property type="match status" value="1"/>
</dbReference>
<protein>
    <submittedName>
        <fullName evidence="5">Polysaccharide deacetylase family protein</fullName>
    </submittedName>
</protein>
<dbReference type="GO" id="GO:0005576">
    <property type="term" value="C:extracellular region"/>
    <property type="evidence" value="ECO:0007669"/>
    <property type="project" value="UniProtKB-SubCell"/>
</dbReference>
<feature type="domain" description="NodB homology" evidence="4">
    <location>
        <begin position="131"/>
        <end position="290"/>
    </location>
</feature>
<keyword evidence="6" id="KW-1185">Reference proteome</keyword>
<comment type="caution">
    <text evidence="5">The sequence shown here is derived from an EMBL/GenBank/DDBJ whole genome shotgun (WGS) entry which is preliminary data.</text>
</comment>